<dbReference type="AlphaFoldDB" id="A0A212LXU5"/>
<accession>A0A212LXU5</accession>
<reference evidence="1" key="1">
    <citation type="submission" date="2016-08" db="EMBL/GenBank/DDBJ databases">
        <authorList>
            <person name="Seilhamer J.J."/>
        </authorList>
    </citation>
    <scope>NUCLEOTIDE SEQUENCE</scope>
    <source>
        <strain evidence="1">86</strain>
    </source>
</reference>
<gene>
    <name evidence="1" type="ORF">KL86SPO_50097</name>
</gene>
<evidence type="ECO:0000313" key="1">
    <source>
        <dbReference type="EMBL" id="SCM82326.1"/>
    </source>
</evidence>
<protein>
    <submittedName>
        <fullName evidence="1">Uncharacterized protein</fullName>
    </submittedName>
</protein>
<sequence>MISGRNLLFFYLLVIPLDKSTRLFKGEGDFSTVKIVSQIRLQSISSKISQH</sequence>
<name>A0A212LXU5_9FIRM</name>
<proteinExistence type="predicted"/>
<organism evidence="1">
    <name type="scientific">uncultured Sporomusa sp</name>
    <dbReference type="NCBI Taxonomy" id="307249"/>
    <lineage>
        <taxon>Bacteria</taxon>
        <taxon>Bacillati</taxon>
        <taxon>Bacillota</taxon>
        <taxon>Negativicutes</taxon>
        <taxon>Selenomonadales</taxon>
        <taxon>Sporomusaceae</taxon>
        <taxon>Sporomusa</taxon>
        <taxon>environmental samples</taxon>
    </lineage>
</organism>
<dbReference type="EMBL" id="FMJE01000005">
    <property type="protein sequence ID" value="SCM82326.1"/>
    <property type="molecule type" value="Genomic_DNA"/>
</dbReference>